<dbReference type="Proteomes" id="UP000316726">
    <property type="component" value="Chromosome 3"/>
</dbReference>
<reference evidence="2 3" key="1">
    <citation type="submission" date="2018-07" db="EMBL/GenBank/DDBJ databases">
        <title>The complete nuclear genome of the prasinophyte Chloropicon primus (CCMP1205).</title>
        <authorList>
            <person name="Pombert J.-F."/>
            <person name="Otis C."/>
            <person name="Turmel M."/>
            <person name="Lemieux C."/>
        </authorList>
    </citation>
    <scope>NUCLEOTIDE SEQUENCE [LARGE SCALE GENOMIC DNA]</scope>
    <source>
        <strain evidence="2 3">CCMP1205</strain>
    </source>
</reference>
<organism evidence="2 3">
    <name type="scientific">Chloropicon primus</name>
    <dbReference type="NCBI Taxonomy" id="1764295"/>
    <lineage>
        <taxon>Eukaryota</taxon>
        <taxon>Viridiplantae</taxon>
        <taxon>Chlorophyta</taxon>
        <taxon>Chloropicophyceae</taxon>
        <taxon>Chloropicales</taxon>
        <taxon>Chloropicaceae</taxon>
        <taxon>Chloropicon</taxon>
    </lineage>
</organism>
<keyword evidence="3" id="KW-1185">Reference proteome</keyword>
<dbReference type="AlphaFoldDB" id="A0A5B8MKU6"/>
<name>A0A5B8MKU6_9CHLO</name>
<feature type="compositionally biased region" description="Basic and acidic residues" evidence="1">
    <location>
        <begin position="373"/>
        <end position="384"/>
    </location>
</feature>
<evidence type="ECO:0000256" key="1">
    <source>
        <dbReference type="SAM" id="MobiDB-lite"/>
    </source>
</evidence>
<dbReference type="EMBL" id="CP031036">
    <property type="protein sequence ID" value="QDZ20010.1"/>
    <property type="molecule type" value="Genomic_DNA"/>
</dbReference>
<gene>
    <name evidence="2" type="ORF">A3770_03p25280</name>
</gene>
<feature type="region of interest" description="Disordered" evidence="1">
    <location>
        <begin position="338"/>
        <end position="438"/>
    </location>
</feature>
<accession>A0A5B8MKU6</accession>
<evidence type="ECO:0000313" key="3">
    <source>
        <dbReference type="Proteomes" id="UP000316726"/>
    </source>
</evidence>
<evidence type="ECO:0000313" key="2">
    <source>
        <dbReference type="EMBL" id="QDZ20010.1"/>
    </source>
</evidence>
<proteinExistence type="predicted"/>
<feature type="compositionally biased region" description="Basic and acidic residues" evidence="1">
    <location>
        <begin position="354"/>
        <end position="363"/>
    </location>
</feature>
<sequence length="508" mass="56498">MGTVGTDEPPSWDWEARDEVLTSCESKLEVALRRFYGRLAERLGPDFAFGAREDAGERRKAVLQRLGVDLSVPLPCVLDKVLEDGRGAVVLCEGNQFAREAFKHILVVAWALVEADMSLEVVATYLDSWKVYAIELSKSARSRTVWLFNAVLQHIVHLFAHPDVEYRGESIGAWEQLCSEWARRDSFYVPTDEPEKRDKFAQLVNKPFVQGRYALLRRDNGLSSRATLAWINIFLRTPLPDELRGKICEWSETLELLADSLWLMDLDGETLGVLDAFAASRATEGCLKMRNPLRAARTKVNLSTITESEGADGTGVGAALPAPTAEFAFAFIDDTQEPKAEAEEDEAGGAKPETATKDVERPAQDGVVVGSKRGSESDLNEQRRRGGKSAAFELPSRSQVNELCVDPTASEEADGQLEAGARTAPDPAAVPSTTANQADEDCGEAILESFKRRKRDAPEEAEDILGKMKEGLSRVRWNEVTKDVLEEWHAFRTDLDQRLWTRWSELLK</sequence>
<protein>
    <submittedName>
        <fullName evidence="2">Uncharacterized protein</fullName>
    </submittedName>
</protein>